<evidence type="ECO:0000313" key="2">
    <source>
        <dbReference type="Proteomes" id="UP001234297"/>
    </source>
</evidence>
<sequence length="155" mass="18082">MKERGGHATELIQRVRGLVLLTHALSNLFRERTRKRVRGLYTILSRKSRRSDSRFPIDWSHFVSKSQICCHSNRRKLQVGLQLENKEIFGTRTETEKINVLGRKLLDLDSHIETRSDTFIDSCRIRISDFVLDQALGLLWSQQNLKAFVLFGRNS</sequence>
<evidence type="ECO:0000313" key="1">
    <source>
        <dbReference type="EMBL" id="KAJ8646596.1"/>
    </source>
</evidence>
<accession>A0ACC2MMF8</accession>
<dbReference type="EMBL" id="CM056810">
    <property type="protein sequence ID" value="KAJ8646596.1"/>
    <property type="molecule type" value="Genomic_DNA"/>
</dbReference>
<dbReference type="Proteomes" id="UP001234297">
    <property type="component" value="Chromosome 2"/>
</dbReference>
<comment type="caution">
    <text evidence="1">The sequence shown here is derived from an EMBL/GenBank/DDBJ whole genome shotgun (WGS) entry which is preliminary data.</text>
</comment>
<organism evidence="1 2">
    <name type="scientific">Persea americana</name>
    <name type="common">Avocado</name>
    <dbReference type="NCBI Taxonomy" id="3435"/>
    <lineage>
        <taxon>Eukaryota</taxon>
        <taxon>Viridiplantae</taxon>
        <taxon>Streptophyta</taxon>
        <taxon>Embryophyta</taxon>
        <taxon>Tracheophyta</taxon>
        <taxon>Spermatophyta</taxon>
        <taxon>Magnoliopsida</taxon>
        <taxon>Magnoliidae</taxon>
        <taxon>Laurales</taxon>
        <taxon>Lauraceae</taxon>
        <taxon>Persea</taxon>
    </lineage>
</organism>
<protein>
    <submittedName>
        <fullName evidence="1">Uncharacterized protein</fullName>
    </submittedName>
</protein>
<name>A0ACC2MMF8_PERAE</name>
<reference evidence="1 2" key="1">
    <citation type="journal article" date="2022" name="Hortic Res">
        <title>A haplotype resolved chromosomal level avocado genome allows analysis of novel avocado genes.</title>
        <authorList>
            <person name="Nath O."/>
            <person name="Fletcher S.J."/>
            <person name="Hayward A."/>
            <person name="Shaw L.M."/>
            <person name="Masouleh A.K."/>
            <person name="Furtado A."/>
            <person name="Henry R.J."/>
            <person name="Mitter N."/>
        </authorList>
    </citation>
    <scope>NUCLEOTIDE SEQUENCE [LARGE SCALE GENOMIC DNA]</scope>
    <source>
        <strain evidence="2">cv. Hass</strain>
    </source>
</reference>
<keyword evidence="2" id="KW-1185">Reference proteome</keyword>
<proteinExistence type="predicted"/>
<gene>
    <name evidence="1" type="ORF">MRB53_008344</name>
</gene>